<evidence type="ECO:0000313" key="1">
    <source>
        <dbReference type="EMBL" id="QHU07999.1"/>
    </source>
</evidence>
<dbReference type="EMBL" id="MN740694">
    <property type="protein sequence ID" value="QHU07999.1"/>
    <property type="molecule type" value="Genomic_DNA"/>
</dbReference>
<organism evidence="1">
    <name type="scientific">viral metagenome</name>
    <dbReference type="NCBI Taxonomy" id="1070528"/>
    <lineage>
        <taxon>unclassified sequences</taxon>
        <taxon>metagenomes</taxon>
        <taxon>organismal metagenomes</taxon>
    </lineage>
</organism>
<protein>
    <submittedName>
        <fullName evidence="1">Uncharacterized protein</fullName>
    </submittedName>
</protein>
<sequence>MQPSSLVDVCLDEVIFSEDKRVLSNIWNMPSILLEQLDNRCVKMEQNPRLYKRYNTKFAKLLKQPKWIVRDD</sequence>
<reference evidence="1" key="1">
    <citation type="journal article" date="2020" name="Nature">
        <title>Giant virus diversity and host interactions through global metagenomics.</title>
        <authorList>
            <person name="Schulz F."/>
            <person name="Roux S."/>
            <person name="Paez-Espino D."/>
            <person name="Jungbluth S."/>
            <person name="Walsh D.A."/>
            <person name="Denef V.J."/>
            <person name="McMahon K.D."/>
            <person name="Konstantinidis K.T."/>
            <person name="Eloe-Fadrosh E.A."/>
            <person name="Kyrpides N.C."/>
            <person name="Woyke T."/>
        </authorList>
    </citation>
    <scope>NUCLEOTIDE SEQUENCE</scope>
    <source>
        <strain evidence="1">GVMAG-S-1062768-28</strain>
    </source>
</reference>
<name>A0A6C0JR17_9ZZZZ</name>
<accession>A0A6C0JR17</accession>
<proteinExistence type="predicted"/>
<dbReference type="AlphaFoldDB" id="A0A6C0JR17"/>